<proteinExistence type="predicted"/>
<gene>
    <name evidence="2" type="ORF">FHX52_2957</name>
</gene>
<dbReference type="CDD" id="cd07374">
    <property type="entry name" value="CYTH-like_Pase"/>
    <property type="match status" value="1"/>
</dbReference>
<dbReference type="OrthoDB" id="9777271at2"/>
<dbReference type="PROSITE" id="PS51707">
    <property type="entry name" value="CYTH"/>
    <property type="match status" value="1"/>
</dbReference>
<dbReference type="EMBL" id="VFQF01000002">
    <property type="protein sequence ID" value="TQN46251.1"/>
    <property type="molecule type" value="Genomic_DNA"/>
</dbReference>
<reference evidence="2 3" key="1">
    <citation type="submission" date="2019-06" db="EMBL/GenBank/DDBJ databases">
        <title>Sequencing the genomes of 1000 actinobacteria strains.</title>
        <authorList>
            <person name="Klenk H.-P."/>
        </authorList>
    </citation>
    <scope>NUCLEOTIDE SEQUENCE [LARGE SCALE GENOMIC DNA]</scope>
    <source>
        <strain evidence="2 3">DSM 21776</strain>
    </source>
</reference>
<accession>A0A543PQA7</accession>
<dbReference type="SUPFAM" id="SSF55154">
    <property type="entry name" value="CYTH-like phosphatases"/>
    <property type="match status" value="1"/>
</dbReference>
<evidence type="ECO:0000259" key="1">
    <source>
        <dbReference type="PROSITE" id="PS51707"/>
    </source>
</evidence>
<dbReference type="AlphaFoldDB" id="A0A543PQA7"/>
<dbReference type="Pfam" id="PF01928">
    <property type="entry name" value="CYTH"/>
    <property type="match status" value="1"/>
</dbReference>
<comment type="caution">
    <text evidence="2">The sequence shown here is derived from an EMBL/GenBank/DDBJ whole genome shotgun (WGS) entry which is preliminary data.</text>
</comment>
<evidence type="ECO:0000313" key="2">
    <source>
        <dbReference type="EMBL" id="TQN46251.1"/>
    </source>
</evidence>
<dbReference type="SMART" id="SM01118">
    <property type="entry name" value="CYTH"/>
    <property type="match status" value="1"/>
</dbReference>
<organism evidence="2 3">
    <name type="scientific">Humibacillus xanthopallidus</name>
    <dbReference type="NCBI Taxonomy" id="412689"/>
    <lineage>
        <taxon>Bacteria</taxon>
        <taxon>Bacillati</taxon>
        <taxon>Actinomycetota</taxon>
        <taxon>Actinomycetes</taxon>
        <taxon>Micrococcales</taxon>
        <taxon>Intrasporangiaceae</taxon>
        <taxon>Humibacillus</taxon>
    </lineage>
</organism>
<name>A0A543PQA7_9MICO</name>
<dbReference type="Proteomes" id="UP000320085">
    <property type="component" value="Unassembled WGS sequence"/>
</dbReference>
<protein>
    <submittedName>
        <fullName evidence="2">CYTH domain-containing protein</fullName>
    </submittedName>
</protein>
<dbReference type="InterPro" id="IPR023577">
    <property type="entry name" value="CYTH_domain"/>
</dbReference>
<dbReference type="InterPro" id="IPR033469">
    <property type="entry name" value="CYTH-like_dom_sf"/>
</dbReference>
<sequence length="210" mass="22517">MVGMGATHHDEIERKFDVEPSTTFPDLRAADGVASVGQPAELLLEAVYYDTTGHDLAHHGITLRRRTGGADEGWHLKLPAGKDTRREFHEPLGPGDEPVPESFAARVHAAAAGQSFAPVARLTTRRREIALLDANGTPLAHVCDDSVDARALASGREQSWREWEVELAEGPEELLDAVAHLLLAAGATPSASGSKLGRALGVSFRTKRHA</sequence>
<feature type="domain" description="CYTH" evidence="1">
    <location>
        <begin position="9"/>
        <end position="206"/>
    </location>
</feature>
<dbReference type="Gene3D" id="2.40.320.10">
    <property type="entry name" value="Hypothetical Protein Pfu-838710-001"/>
    <property type="match status" value="1"/>
</dbReference>
<evidence type="ECO:0000313" key="3">
    <source>
        <dbReference type="Proteomes" id="UP000320085"/>
    </source>
</evidence>